<sequence>MRSTLLLLSGLVATAFSAAVPVERDALVAREKETVTVIVTVTSTTTRSSSTKRTTAQPTATVVYVTVTSFYTSQYPITSAPATYTGWTGFHPPWWSWFTASNHPVTVTDSIGPVTVYSPIYVTVTETDPGDDNYAATVTLPALTVPVKRDEGKHTHELEMKRACNV</sequence>
<keyword evidence="3" id="KW-1185">Reference proteome</keyword>
<feature type="chain" id="PRO_5007287802" evidence="1">
    <location>
        <begin position="20"/>
        <end position="166"/>
    </location>
</feature>
<evidence type="ECO:0000256" key="1">
    <source>
        <dbReference type="SAM" id="SignalP"/>
    </source>
</evidence>
<organism evidence="2 3">
    <name type="scientific">Mollisia scopiformis</name>
    <name type="common">Conifer needle endophyte fungus</name>
    <name type="synonym">Phialocephala scopiformis</name>
    <dbReference type="NCBI Taxonomy" id="149040"/>
    <lineage>
        <taxon>Eukaryota</taxon>
        <taxon>Fungi</taxon>
        <taxon>Dikarya</taxon>
        <taxon>Ascomycota</taxon>
        <taxon>Pezizomycotina</taxon>
        <taxon>Leotiomycetes</taxon>
        <taxon>Helotiales</taxon>
        <taxon>Mollisiaceae</taxon>
        <taxon>Mollisia</taxon>
    </lineage>
</organism>
<proteinExistence type="predicted"/>
<dbReference type="AlphaFoldDB" id="A0A132B2W5"/>
<dbReference type="GeneID" id="28817053"/>
<dbReference type="KEGG" id="psco:LY89DRAFT_411532"/>
<keyword evidence="1" id="KW-0732">Signal</keyword>
<accession>A0A132B2W5</accession>
<gene>
    <name evidence="2" type="ORF">LY89DRAFT_411532</name>
</gene>
<dbReference type="Proteomes" id="UP000070700">
    <property type="component" value="Unassembled WGS sequence"/>
</dbReference>
<dbReference type="RefSeq" id="XP_018060734.1">
    <property type="nucleotide sequence ID" value="XM_018207327.1"/>
</dbReference>
<evidence type="ECO:0000313" key="2">
    <source>
        <dbReference type="EMBL" id="KUJ06379.1"/>
    </source>
</evidence>
<dbReference type="InParanoid" id="A0A132B2W5"/>
<name>A0A132B2W5_MOLSC</name>
<dbReference type="EMBL" id="KQ947447">
    <property type="protein sequence ID" value="KUJ06379.1"/>
    <property type="molecule type" value="Genomic_DNA"/>
</dbReference>
<reference evidence="2 3" key="1">
    <citation type="submission" date="2015-10" db="EMBL/GenBank/DDBJ databases">
        <title>Full genome of DAOMC 229536 Phialocephala scopiformis, a fungal endophyte of spruce producing the potent anti-insectan compound rugulosin.</title>
        <authorList>
            <consortium name="DOE Joint Genome Institute"/>
            <person name="Walker A.K."/>
            <person name="Frasz S.L."/>
            <person name="Seifert K.A."/>
            <person name="Miller J.D."/>
            <person name="Mondo S.J."/>
            <person name="Labutti K."/>
            <person name="Lipzen A."/>
            <person name="Dockter R."/>
            <person name="Kennedy M."/>
            <person name="Grigoriev I.V."/>
            <person name="Spatafora J.W."/>
        </authorList>
    </citation>
    <scope>NUCLEOTIDE SEQUENCE [LARGE SCALE GENOMIC DNA]</scope>
    <source>
        <strain evidence="2 3">CBS 120377</strain>
    </source>
</reference>
<protein>
    <submittedName>
        <fullName evidence="2">Uncharacterized protein</fullName>
    </submittedName>
</protein>
<evidence type="ECO:0000313" key="3">
    <source>
        <dbReference type="Proteomes" id="UP000070700"/>
    </source>
</evidence>
<feature type="signal peptide" evidence="1">
    <location>
        <begin position="1"/>
        <end position="19"/>
    </location>
</feature>